<proteinExistence type="predicted"/>
<evidence type="ECO:0000313" key="3">
    <source>
        <dbReference type="Proteomes" id="UP000576969"/>
    </source>
</evidence>
<organism evidence="2 3">
    <name type="scientific">Microbacterium immunditiarum</name>
    <dbReference type="NCBI Taxonomy" id="337480"/>
    <lineage>
        <taxon>Bacteria</taxon>
        <taxon>Bacillati</taxon>
        <taxon>Actinomycetota</taxon>
        <taxon>Actinomycetes</taxon>
        <taxon>Micrococcales</taxon>
        <taxon>Microbacteriaceae</taxon>
        <taxon>Microbacterium</taxon>
    </lineage>
</organism>
<name>A0A7Y9GPB8_9MICO</name>
<keyword evidence="1" id="KW-0472">Membrane</keyword>
<keyword evidence="1" id="KW-0812">Transmembrane</keyword>
<keyword evidence="3" id="KW-1185">Reference proteome</keyword>
<evidence type="ECO:0000313" key="2">
    <source>
        <dbReference type="EMBL" id="NYE20084.1"/>
    </source>
</evidence>
<dbReference type="RefSeq" id="WP_179489790.1">
    <property type="nucleotide sequence ID" value="NZ_JACCBV010000001.1"/>
</dbReference>
<sequence length="123" mass="13241">MPLPTPTRPRRHPHRRCPSRVAGSSALWRRIPRWAIAVVGVLAGAAAGVGFAAAAAAQPERWLNGGCAPDELGAVFDINDDYGLQEIADPDLPEGSTIRLVLDGDLVEVWIHEGDGPTRVFER</sequence>
<accession>A0A7Y9GPB8</accession>
<reference evidence="2 3" key="1">
    <citation type="submission" date="2020-07" db="EMBL/GenBank/DDBJ databases">
        <title>Sequencing the genomes of 1000 actinobacteria strains.</title>
        <authorList>
            <person name="Klenk H.-P."/>
        </authorList>
    </citation>
    <scope>NUCLEOTIDE SEQUENCE [LARGE SCALE GENOMIC DNA]</scope>
    <source>
        <strain evidence="2 3">DSM 24662</strain>
    </source>
</reference>
<feature type="transmembrane region" description="Helical" evidence="1">
    <location>
        <begin position="34"/>
        <end position="56"/>
    </location>
</feature>
<protein>
    <submittedName>
        <fullName evidence="2">Uncharacterized protein</fullName>
    </submittedName>
</protein>
<dbReference type="AlphaFoldDB" id="A0A7Y9GPB8"/>
<gene>
    <name evidence="2" type="ORF">BJ991_002112</name>
</gene>
<dbReference type="EMBL" id="JACCBV010000001">
    <property type="protein sequence ID" value="NYE20084.1"/>
    <property type="molecule type" value="Genomic_DNA"/>
</dbReference>
<keyword evidence="1" id="KW-1133">Transmembrane helix</keyword>
<dbReference type="Proteomes" id="UP000576969">
    <property type="component" value="Unassembled WGS sequence"/>
</dbReference>
<comment type="caution">
    <text evidence="2">The sequence shown here is derived from an EMBL/GenBank/DDBJ whole genome shotgun (WGS) entry which is preliminary data.</text>
</comment>
<evidence type="ECO:0000256" key="1">
    <source>
        <dbReference type="SAM" id="Phobius"/>
    </source>
</evidence>